<keyword evidence="4" id="KW-1185">Reference proteome</keyword>
<feature type="region of interest" description="Disordered" evidence="1">
    <location>
        <begin position="1"/>
        <end position="60"/>
    </location>
</feature>
<evidence type="ECO:0000313" key="4">
    <source>
        <dbReference type="Proteomes" id="UP000652761"/>
    </source>
</evidence>
<dbReference type="Gene3D" id="1.10.1670.10">
    <property type="entry name" value="Helix-hairpin-Helix base-excision DNA repair enzymes (C-terminal)"/>
    <property type="match status" value="1"/>
</dbReference>
<dbReference type="SUPFAM" id="SSF48150">
    <property type="entry name" value="DNA-glycosylase"/>
    <property type="match status" value="1"/>
</dbReference>
<dbReference type="Pfam" id="PF00730">
    <property type="entry name" value="HhH-GPD"/>
    <property type="match status" value="1"/>
</dbReference>
<organism evidence="3 4">
    <name type="scientific">Colocasia esculenta</name>
    <name type="common">Wild taro</name>
    <name type="synonym">Arum esculentum</name>
    <dbReference type="NCBI Taxonomy" id="4460"/>
    <lineage>
        <taxon>Eukaryota</taxon>
        <taxon>Viridiplantae</taxon>
        <taxon>Streptophyta</taxon>
        <taxon>Embryophyta</taxon>
        <taxon>Tracheophyta</taxon>
        <taxon>Spermatophyta</taxon>
        <taxon>Magnoliopsida</taxon>
        <taxon>Liliopsida</taxon>
        <taxon>Araceae</taxon>
        <taxon>Aroideae</taxon>
        <taxon>Colocasieae</taxon>
        <taxon>Colocasia</taxon>
    </lineage>
</organism>
<reference evidence="3" key="1">
    <citation type="submission" date="2017-07" db="EMBL/GenBank/DDBJ databases">
        <title>Taro Niue Genome Assembly and Annotation.</title>
        <authorList>
            <person name="Atibalentja N."/>
            <person name="Keating K."/>
            <person name="Fields C.J."/>
        </authorList>
    </citation>
    <scope>NUCLEOTIDE SEQUENCE</scope>
    <source>
        <strain evidence="3">Niue_2</strain>
        <tissue evidence="3">Leaf</tissue>
    </source>
</reference>
<dbReference type="CDD" id="cd00056">
    <property type="entry name" value="ENDO3c"/>
    <property type="match status" value="1"/>
</dbReference>
<dbReference type="SMART" id="SM00478">
    <property type="entry name" value="ENDO3c"/>
    <property type="match status" value="1"/>
</dbReference>
<evidence type="ECO:0000313" key="3">
    <source>
        <dbReference type="EMBL" id="MQL78204.1"/>
    </source>
</evidence>
<gene>
    <name evidence="3" type="ORF">Taro_010641</name>
</gene>
<dbReference type="PANTHER" id="PTHR47203:SF1">
    <property type="entry name" value="HYPOTHETICAL BASE EXCISION DNA REPAIR PROTEIN (EUROFUNG)"/>
    <property type="match status" value="1"/>
</dbReference>
<feature type="compositionally biased region" description="Basic residues" evidence="1">
    <location>
        <begin position="1"/>
        <end position="21"/>
    </location>
</feature>
<comment type="caution">
    <text evidence="3">The sequence shown here is derived from an EMBL/GenBank/DDBJ whole genome shotgun (WGS) entry which is preliminary data.</text>
</comment>
<dbReference type="GO" id="GO:0140097">
    <property type="term" value="F:catalytic activity, acting on DNA"/>
    <property type="evidence" value="ECO:0007669"/>
    <property type="project" value="UniProtKB-ARBA"/>
</dbReference>
<sequence length="362" mass="39967">MQKQQRRRRRKTTTTTKRKRSRELELAIPDQILLPCPSEAPKSSNPAAGLPPPEAAYPEHALPTPEQCRAVRDDLLALHGFPEEFAAFRAARACRRGSGGADGVAPEDGAGVAGETVLDGLVATLLSQNTTDANSRRAFESLKCAFPSWQEVLAAEPKSVESAIRCGGLAATKAARIKGILKSVVEKRGELCLEYLRGMSVEGVKAELSRFKGIGPKTVACVLMFHLERDDFPVDTHVFRIAKAIGWVPVKADREKAYLHLNRRIPDDLKFDLNCLFVTHGKLCKSCSTKASELRKIPCESCPLTSVKDEPQFMSVNLQNALPWTSASGSRQVGFGDVQHQLLMVERIRVERNFMLKILQHM</sequence>
<dbReference type="PANTHER" id="PTHR47203">
    <property type="match status" value="1"/>
</dbReference>
<dbReference type="EMBL" id="NMUH01000388">
    <property type="protein sequence ID" value="MQL78204.1"/>
    <property type="molecule type" value="Genomic_DNA"/>
</dbReference>
<accession>A0A843U8S7</accession>
<dbReference type="Proteomes" id="UP000652761">
    <property type="component" value="Unassembled WGS sequence"/>
</dbReference>
<protein>
    <recommendedName>
        <fullName evidence="2">HhH-GPD domain-containing protein</fullName>
    </recommendedName>
</protein>
<name>A0A843U8S7_COLES</name>
<dbReference type="Gene3D" id="1.10.340.30">
    <property type="entry name" value="Hypothetical protein, domain 2"/>
    <property type="match status" value="1"/>
</dbReference>
<evidence type="ECO:0000256" key="1">
    <source>
        <dbReference type="SAM" id="MobiDB-lite"/>
    </source>
</evidence>
<dbReference type="AlphaFoldDB" id="A0A843U8S7"/>
<dbReference type="GO" id="GO:0016787">
    <property type="term" value="F:hydrolase activity"/>
    <property type="evidence" value="ECO:0007669"/>
    <property type="project" value="UniProtKB-ARBA"/>
</dbReference>
<dbReference type="OrthoDB" id="5607at2759"/>
<dbReference type="InterPro" id="IPR023170">
    <property type="entry name" value="HhH_base_excis_C"/>
</dbReference>
<proteinExistence type="predicted"/>
<dbReference type="InterPro" id="IPR011257">
    <property type="entry name" value="DNA_glycosylase"/>
</dbReference>
<dbReference type="InterPro" id="IPR003265">
    <property type="entry name" value="HhH-GPD_domain"/>
</dbReference>
<feature type="domain" description="HhH-GPD" evidence="2">
    <location>
        <begin position="126"/>
        <end position="283"/>
    </location>
</feature>
<dbReference type="GO" id="GO:0006284">
    <property type="term" value="P:base-excision repair"/>
    <property type="evidence" value="ECO:0007669"/>
    <property type="project" value="InterPro"/>
</dbReference>
<evidence type="ECO:0000259" key="2">
    <source>
        <dbReference type="SMART" id="SM00478"/>
    </source>
</evidence>